<evidence type="ECO:0000313" key="2">
    <source>
        <dbReference type="EMBL" id="ESO95496.1"/>
    </source>
</evidence>
<dbReference type="CTD" id="20238456"/>
<dbReference type="EMBL" id="KB201656">
    <property type="protein sequence ID" value="ESO95496.1"/>
    <property type="molecule type" value="Genomic_DNA"/>
</dbReference>
<sequence length="385" mass="44640">MTDKRPLIRITYEGDELPKIPKTFRIKPNLTIKLPDSIKSSIPGTPPSKLVNNSPVTSYTKEEVLKWGNDEVLSWLSSKYLYNVIPIFEEWTKYQLSTEEREEVLSEVYNLLEDDFSQGGGNQGHKQLQDVYNRDKYRAAIELSRSRETGSSSPSILLLPSPCSSPQLRSKPSLQKQRSISESDMGTLLSPLSRKSSNLRPERQRELWNIFKPMEPLRVICLQVQDCGNNISLYQDTHKLTRIKDSVETLHLQENDIKEDEVSDKLQNVQNQLLLAESRWLDMREKLEYMKTNSDWYNTEIKSSPVDPEDLSLVIKEDVDKMSSDYFDKQDVLKVLAEKMSEMKKQKEYLDRLLTVVIDHAPWILSKMAEDIDTSLIDTDKEEWC</sequence>
<feature type="compositionally biased region" description="Low complexity" evidence="1">
    <location>
        <begin position="149"/>
        <end position="170"/>
    </location>
</feature>
<dbReference type="KEGG" id="lgi:LOTGIDRAFT_160651"/>
<dbReference type="Proteomes" id="UP000030746">
    <property type="component" value="Unassembled WGS sequence"/>
</dbReference>
<dbReference type="OrthoDB" id="449487at2759"/>
<evidence type="ECO:0000256" key="1">
    <source>
        <dbReference type="SAM" id="MobiDB-lite"/>
    </source>
</evidence>
<dbReference type="OMA" id="EINGHMI"/>
<dbReference type="HOGENOM" id="CLU_718219_0_0_1"/>
<dbReference type="AlphaFoldDB" id="V4APE1"/>
<proteinExistence type="predicted"/>
<feature type="region of interest" description="Disordered" evidence="1">
    <location>
        <begin position="144"/>
        <end position="197"/>
    </location>
</feature>
<feature type="compositionally biased region" description="Polar residues" evidence="1">
    <location>
        <begin position="172"/>
        <end position="184"/>
    </location>
</feature>
<keyword evidence="3" id="KW-1185">Reference proteome</keyword>
<dbReference type="RefSeq" id="XP_009054001.1">
    <property type="nucleotide sequence ID" value="XM_009055753.1"/>
</dbReference>
<protein>
    <submittedName>
        <fullName evidence="2">Uncharacterized protein</fullName>
    </submittedName>
</protein>
<name>V4APE1_LOTGI</name>
<reference evidence="2 3" key="1">
    <citation type="journal article" date="2013" name="Nature">
        <title>Insights into bilaterian evolution from three spiralian genomes.</title>
        <authorList>
            <person name="Simakov O."/>
            <person name="Marletaz F."/>
            <person name="Cho S.J."/>
            <person name="Edsinger-Gonzales E."/>
            <person name="Havlak P."/>
            <person name="Hellsten U."/>
            <person name="Kuo D.H."/>
            <person name="Larsson T."/>
            <person name="Lv J."/>
            <person name="Arendt D."/>
            <person name="Savage R."/>
            <person name="Osoegawa K."/>
            <person name="de Jong P."/>
            <person name="Grimwood J."/>
            <person name="Chapman J.A."/>
            <person name="Shapiro H."/>
            <person name="Aerts A."/>
            <person name="Otillar R.P."/>
            <person name="Terry A.Y."/>
            <person name="Boore J.L."/>
            <person name="Grigoriev I.V."/>
            <person name="Lindberg D.R."/>
            <person name="Seaver E.C."/>
            <person name="Weisblat D.A."/>
            <person name="Putnam N.H."/>
            <person name="Rokhsar D.S."/>
        </authorList>
    </citation>
    <scope>NUCLEOTIDE SEQUENCE [LARGE SCALE GENOMIC DNA]</scope>
</reference>
<gene>
    <name evidence="2" type="ORF">LOTGIDRAFT_160651</name>
</gene>
<dbReference type="GeneID" id="20238456"/>
<evidence type="ECO:0000313" key="3">
    <source>
        <dbReference type="Proteomes" id="UP000030746"/>
    </source>
</evidence>
<accession>V4APE1</accession>
<organism evidence="2 3">
    <name type="scientific">Lottia gigantea</name>
    <name type="common">Giant owl limpet</name>
    <dbReference type="NCBI Taxonomy" id="225164"/>
    <lineage>
        <taxon>Eukaryota</taxon>
        <taxon>Metazoa</taxon>
        <taxon>Spiralia</taxon>
        <taxon>Lophotrochozoa</taxon>
        <taxon>Mollusca</taxon>
        <taxon>Gastropoda</taxon>
        <taxon>Patellogastropoda</taxon>
        <taxon>Lottioidea</taxon>
        <taxon>Lottiidae</taxon>
        <taxon>Lottia</taxon>
    </lineage>
</organism>